<feature type="compositionally biased region" description="Basic residues" evidence="13">
    <location>
        <begin position="226"/>
        <end position="277"/>
    </location>
</feature>
<dbReference type="GO" id="GO:0003677">
    <property type="term" value="F:DNA binding"/>
    <property type="evidence" value="ECO:0007669"/>
    <property type="project" value="UniProtKB-KW"/>
</dbReference>
<evidence type="ECO:0000259" key="14">
    <source>
        <dbReference type="PROSITE" id="PS50102"/>
    </source>
</evidence>
<evidence type="ECO:0000256" key="13">
    <source>
        <dbReference type="SAM" id="MobiDB-lite"/>
    </source>
</evidence>
<dbReference type="InterPro" id="IPR009145">
    <property type="entry name" value="U2AF_small"/>
</dbReference>
<dbReference type="InterPro" id="IPR000571">
    <property type="entry name" value="Znf_CCCH"/>
</dbReference>
<gene>
    <name evidence="16" type="ORF">GpartN1_g4892.t1</name>
</gene>
<dbReference type="PRINTS" id="PR01848">
    <property type="entry name" value="U2AUXFACTOR"/>
</dbReference>
<dbReference type="PROSITE" id="PS50102">
    <property type="entry name" value="RRM"/>
    <property type="match status" value="1"/>
</dbReference>
<evidence type="ECO:0000256" key="11">
    <source>
        <dbReference type="PROSITE-ProRule" id="PRU00176"/>
    </source>
</evidence>
<dbReference type="SMART" id="SM00361">
    <property type="entry name" value="RRM_1"/>
    <property type="match status" value="1"/>
</dbReference>
<feature type="compositionally biased region" description="Basic and acidic residues" evidence="13">
    <location>
        <begin position="278"/>
        <end position="289"/>
    </location>
</feature>
<dbReference type="InterPro" id="IPR003954">
    <property type="entry name" value="RRM_euk-type"/>
</dbReference>
<dbReference type="OrthoDB" id="423462at2759"/>
<dbReference type="Proteomes" id="UP001061958">
    <property type="component" value="Unassembled WGS sequence"/>
</dbReference>
<proteinExistence type="predicted"/>
<dbReference type="Pfam" id="PF00642">
    <property type="entry name" value="zf-CCCH"/>
    <property type="match status" value="1"/>
</dbReference>
<evidence type="ECO:0000256" key="3">
    <source>
        <dbReference type="ARBA" id="ARBA00022723"/>
    </source>
</evidence>
<keyword evidence="7 11" id="KW-0694">RNA-binding</keyword>
<keyword evidence="17" id="KW-1185">Reference proteome</keyword>
<evidence type="ECO:0000256" key="1">
    <source>
        <dbReference type="ARBA" id="ARBA00004123"/>
    </source>
</evidence>
<protein>
    <submittedName>
        <fullName evidence="16">Uncharacterized protein</fullName>
    </submittedName>
</protein>
<keyword evidence="9" id="KW-0508">mRNA splicing</keyword>
<dbReference type="InterPro" id="IPR000504">
    <property type="entry name" value="RRM_dom"/>
</dbReference>
<feature type="compositionally biased region" description="Basic and acidic residues" evidence="13">
    <location>
        <begin position="195"/>
        <end position="204"/>
    </location>
</feature>
<dbReference type="InterPro" id="IPR012677">
    <property type="entry name" value="Nucleotide-bd_a/b_plait_sf"/>
</dbReference>
<reference evidence="16" key="1">
    <citation type="journal article" date="2022" name="Proc. Natl. Acad. Sci. U.S.A.">
        <title>Life cycle and functional genomics of the unicellular red alga Galdieria for elucidating algal and plant evolution and industrial use.</title>
        <authorList>
            <person name="Hirooka S."/>
            <person name="Itabashi T."/>
            <person name="Ichinose T.M."/>
            <person name="Onuma R."/>
            <person name="Fujiwara T."/>
            <person name="Yamashita S."/>
            <person name="Jong L.W."/>
            <person name="Tomita R."/>
            <person name="Iwane A.H."/>
            <person name="Miyagishima S.Y."/>
        </authorList>
    </citation>
    <scope>NUCLEOTIDE SEQUENCE</scope>
    <source>
        <strain evidence="16">NBRC 102759</strain>
    </source>
</reference>
<sequence>MAEHLASIFGTEKDRVNCPFYFKIGACRHGERCSRLHNKPVFSQTILLKNMYLSVDQIAAAAIAVGAKPPEMSEEDVKYHFDDFYEDVYDELSKYGEIEEMHVCENMSEHLTGNVYVKFKDEDAAQKALQAVNGRYYAGRMVHAEFSPVTDFREARCRPYERQLCDRGDYCNFMHIKRISDDLFNSLFRRRRRQRELPAREHSPVEPVQESSQRNRRDSSEESREQRRRRKRRESRSPERHRRRRSSSSPRTRRSSRERRSSRDRRHSSSHRRRHSRDRSNRKEHDSEH</sequence>
<evidence type="ECO:0000256" key="6">
    <source>
        <dbReference type="ARBA" id="ARBA00022833"/>
    </source>
</evidence>
<evidence type="ECO:0000259" key="15">
    <source>
        <dbReference type="PROSITE" id="PS50103"/>
    </source>
</evidence>
<comment type="subcellular location">
    <subcellularLocation>
        <location evidence="1">Nucleus</location>
    </subcellularLocation>
</comment>
<dbReference type="GO" id="GO:0000398">
    <property type="term" value="P:mRNA splicing, via spliceosome"/>
    <property type="evidence" value="ECO:0007669"/>
    <property type="project" value="InterPro"/>
</dbReference>
<accession>A0A9C7PYV5</accession>
<keyword evidence="2" id="KW-0507">mRNA processing</keyword>
<dbReference type="GO" id="GO:0003723">
    <property type="term" value="F:RNA binding"/>
    <property type="evidence" value="ECO:0007669"/>
    <property type="project" value="UniProtKB-UniRule"/>
</dbReference>
<dbReference type="GO" id="GO:0008270">
    <property type="term" value="F:zinc ion binding"/>
    <property type="evidence" value="ECO:0007669"/>
    <property type="project" value="UniProtKB-KW"/>
</dbReference>
<dbReference type="PROSITE" id="PS50103">
    <property type="entry name" value="ZF_C3H1"/>
    <property type="match status" value="2"/>
</dbReference>
<evidence type="ECO:0000256" key="10">
    <source>
        <dbReference type="ARBA" id="ARBA00023242"/>
    </source>
</evidence>
<comment type="caution">
    <text evidence="16">The sequence shown here is derived from an EMBL/GenBank/DDBJ whole genome shotgun (WGS) entry which is preliminary data.</text>
</comment>
<keyword evidence="10" id="KW-0539">Nucleus</keyword>
<feature type="domain" description="C3H1-type" evidence="15">
    <location>
        <begin position="12"/>
        <end position="40"/>
    </location>
</feature>
<keyword evidence="4" id="KW-0677">Repeat</keyword>
<evidence type="ECO:0000256" key="12">
    <source>
        <dbReference type="PROSITE-ProRule" id="PRU00723"/>
    </source>
</evidence>
<keyword evidence="6 12" id="KW-0862">Zinc</keyword>
<evidence type="ECO:0000313" key="17">
    <source>
        <dbReference type="Proteomes" id="UP001061958"/>
    </source>
</evidence>
<feature type="domain" description="RRM" evidence="14">
    <location>
        <begin position="61"/>
        <end position="149"/>
    </location>
</feature>
<dbReference type="InterPro" id="IPR035979">
    <property type="entry name" value="RBD_domain_sf"/>
</dbReference>
<dbReference type="SUPFAM" id="SSF54928">
    <property type="entry name" value="RNA-binding domain, RBD"/>
    <property type="match status" value="1"/>
</dbReference>
<evidence type="ECO:0000256" key="4">
    <source>
        <dbReference type="ARBA" id="ARBA00022737"/>
    </source>
</evidence>
<evidence type="ECO:0000256" key="7">
    <source>
        <dbReference type="ARBA" id="ARBA00022884"/>
    </source>
</evidence>
<evidence type="ECO:0000256" key="2">
    <source>
        <dbReference type="ARBA" id="ARBA00022664"/>
    </source>
</evidence>
<feature type="domain" description="C3H1-type" evidence="15">
    <location>
        <begin position="151"/>
        <end position="178"/>
    </location>
</feature>
<dbReference type="Gene3D" id="3.30.70.330">
    <property type="match status" value="1"/>
</dbReference>
<dbReference type="SMART" id="SM00360">
    <property type="entry name" value="RRM"/>
    <property type="match status" value="1"/>
</dbReference>
<keyword evidence="5 12" id="KW-0863">Zinc-finger</keyword>
<evidence type="ECO:0000256" key="9">
    <source>
        <dbReference type="ARBA" id="ARBA00023187"/>
    </source>
</evidence>
<dbReference type="FunFam" id="3.30.70.330:FF:000122">
    <property type="entry name" value="Splicing factor U2AF small subunit"/>
    <property type="match status" value="1"/>
</dbReference>
<dbReference type="AlphaFoldDB" id="A0A9C7PYV5"/>
<evidence type="ECO:0000313" key="16">
    <source>
        <dbReference type="EMBL" id="GJQ13101.1"/>
    </source>
</evidence>
<reference evidence="16" key="2">
    <citation type="submission" date="2022-01" db="EMBL/GenBank/DDBJ databases">
        <authorList>
            <person name="Hirooka S."/>
            <person name="Miyagishima S.Y."/>
        </authorList>
    </citation>
    <scope>NUCLEOTIDE SEQUENCE</scope>
    <source>
        <strain evidence="16">NBRC 102759</strain>
    </source>
</reference>
<dbReference type="Pfam" id="PF00076">
    <property type="entry name" value="RRM_1"/>
    <property type="match status" value="1"/>
</dbReference>
<name>A0A9C7PYV5_9RHOD</name>
<dbReference type="PANTHER" id="PTHR12620">
    <property type="entry name" value="U2 SNRNP AUXILIARY FACTOR, SMALL SUBUNIT"/>
    <property type="match status" value="1"/>
</dbReference>
<evidence type="ECO:0000256" key="8">
    <source>
        <dbReference type="ARBA" id="ARBA00023125"/>
    </source>
</evidence>
<feature type="compositionally biased region" description="Basic and acidic residues" evidence="13">
    <location>
        <begin position="213"/>
        <end position="225"/>
    </location>
</feature>
<feature type="zinc finger region" description="C3H1-type" evidence="12">
    <location>
        <begin position="12"/>
        <end position="40"/>
    </location>
</feature>
<evidence type="ECO:0000256" key="5">
    <source>
        <dbReference type="ARBA" id="ARBA00022771"/>
    </source>
</evidence>
<dbReference type="GO" id="GO:0089701">
    <property type="term" value="C:U2AF complex"/>
    <property type="evidence" value="ECO:0007669"/>
    <property type="project" value="InterPro"/>
</dbReference>
<dbReference type="EMBL" id="BQMJ01000040">
    <property type="protein sequence ID" value="GJQ13101.1"/>
    <property type="molecule type" value="Genomic_DNA"/>
</dbReference>
<feature type="region of interest" description="Disordered" evidence="13">
    <location>
        <begin position="195"/>
        <end position="289"/>
    </location>
</feature>
<keyword evidence="8" id="KW-0238">DNA-binding</keyword>
<keyword evidence="3 12" id="KW-0479">Metal-binding</keyword>
<organism evidence="16 17">
    <name type="scientific">Galdieria partita</name>
    <dbReference type="NCBI Taxonomy" id="83374"/>
    <lineage>
        <taxon>Eukaryota</taxon>
        <taxon>Rhodophyta</taxon>
        <taxon>Bangiophyceae</taxon>
        <taxon>Galdieriales</taxon>
        <taxon>Galdieriaceae</taxon>
        <taxon>Galdieria</taxon>
    </lineage>
</organism>
<dbReference type="SMART" id="SM00356">
    <property type="entry name" value="ZnF_C3H1"/>
    <property type="match status" value="2"/>
</dbReference>
<feature type="zinc finger region" description="C3H1-type" evidence="12">
    <location>
        <begin position="151"/>
        <end position="178"/>
    </location>
</feature>